<dbReference type="EMBL" id="BATB01000003">
    <property type="protein sequence ID" value="GAD54363.1"/>
    <property type="molecule type" value="Genomic_DNA"/>
</dbReference>
<dbReference type="RefSeq" id="WP_021692472.1">
    <property type="nucleotide sequence ID" value="NZ_BATB01000003.1"/>
</dbReference>
<dbReference type="eggNOG" id="COG3087">
    <property type="taxonomic scope" value="Bacteria"/>
</dbReference>
<dbReference type="Proteomes" id="UP000016566">
    <property type="component" value="Unassembled WGS sequence"/>
</dbReference>
<dbReference type="InterPro" id="IPR007730">
    <property type="entry name" value="SPOR-like_dom"/>
</dbReference>
<dbReference type="PROSITE" id="PS51724">
    <property type="entry name" value="SPOR"/>
    <property type="match status" value="1"/>
</dbReference>
<name>U3AHV4_9RHOB</name>
<protein>
    <submittedName>
        <fullName evidence="2">Calphotin</fullName>
    </submittedName>
</protein>
<gene>
    <name evidence="2" type="ORF">MBELCI_0415</name>
</gene>
<dbReference type="OrthoDB" id="7843142at2"/>
<evidence type="ECO:0000259" key="1">
    <source>
        <dbReference type="PROSITE" id="PS51724"/>
    </source>
</evidence>
<dbReference type="STRING" id="1337093.MBELCI_0415"/>
<reference evidence="2" key="1">
    <citation type="journal article" date="2013" name="Genome Announc.">
        <title>Draft Genome Sequence of Loktanella cinnabarina LL-001T, Isolated from Deep-Sea Floor Sediment.</title>
        <authorList>
            <person name="Nishi S."/>
            <person name="Tsubouchi T."/>
            <person name="Takaki Y."/>
            <person name="Koyanagi R."/>
            <person name="Satoh N."/>
            <person name="Maruyama T."/>
            <person name="Hatada Y."/>
        </authorList>
    </citation>
    <scope>NUCLEOTIDE SEQUENCE [LARGE SCALE GENOMIC DNA]</scope>
    <source>
        <strain evidence="2">LL-001</strain>
    </source>
</reference>
<dbReference type="Gene3D" id="3.30.70.1070">
    <property type="entry name" value="Sporulation related repeat"/>
    <property type="match status" value="1"/>
</dbReference>
<accession>U3AHV4</accession>
<dbReference type="AlphaFoldDB" id="U3AHV4"/>
<dbReference type="GO" id="GO:0042834">
    <property type="term" value="F:peptidoglycan binding"/>
    <property type="evidence" value="ECO:0007669"/>
    <property type="project" value="InterPro"/>
</dbReference>
<feature type="domain" description="SPOR" evidence="1">
    <location>
        <begin position="86"/>
        <end position="160"/>
    </location>
</feature>
<comment type="caution">
    <text evidence="2">The sequence shown here is derived from an EMBL/GenBank/DDBJ whole genome shotgun (WGS) entry which is preliminary data.</text>
</comment>
<dbReference type="Pfam" id="PF05036">
    <property type="entry name" value="SPOR"/>
    <property type="match status" value="1"/>
</dbReference>
<dbReference type="SUPFAM" id="SSF110997">
    <property type="entry name" value="Sporulation related repeat"/>
    <property type="match status" value="1"/>
</dbReference>
<evidence type="ECO:0000313" key="3">
    <source>
        <dbReference type="Proteomes" id="UP000016566"/>
    </source>
</evidence>
<proteinExistence type="predicted"/>
<sequence>MAFLAPQSEALRRAAAAVPLPDPVAPPTGYVSAWDDGRLNRNRGVRIVERAGAGQVRAPVLAAPVTVPTALVGRVSSSSAPASKPVATTTGRFVQVGSYAEAANADRAAARLRVMGLQVARGQSGGLQIVATGPFAEGAPLARALGAVRAAGYRDAFARN</sequence>
<keyword evidence="3" id="KW-1185">Reference proteome</keyword>
<organism evidence="2 3">
    <name type="scientific">Limimaricola cinnabarinus LL-001</name>
    <dbReference type="NCBI Taxonomy" id="1337093"/>
    <lineage>
        <taxon>Bacteria</taxon>
        <taxon>Pseudomonadati</taxon>
        <taxon>Pseudomonadota</taxon>
        <taxon>Alphaproteobacteria</taxon>
        <taxon>Rhodobacterales</taxon>
        <taxon>Paracoccaceae</taxon>
        <taxon>Limimaricola</taxon>
    </lineage>
</organism>
<evidence type="ECO:0000313" key="2">
    <source>
        <dbReference type="EMBL" id="GAD54363.1"/>
    </source>
</evidence>
<dbReference type="InterPro" id="IPR036680">
    <property type="entry name" value="SPOR-like_sf"/>
</dbReference>